<comment type="caution">
    <text evidence="1">The sequence shown here is derived from an EMBL/GenBank/DDBJ whole genome shotgun (WGS) entry which is preliminary data.</text>
</comment>
<gene>
    <name evidence="1" type="ORF">HMPREF0373_01638</name>
</gene>
<accession>U2QZN6</accession>
<proteinExistence type="predicted"/>
<dbReference type="PATRIC" id="fig|1256908.3.peg.1520"/>
<dbReference type="AlphaFoldDB" id="U2QZN6"/>
<dbReference type="EMBL" id="AWVJ01000099">
    <property type="protein sequence ID" value="ERK46778.1"/>
    <property type="molecule type" value="Genomic_DNA"/>
</dbReference>
<sequence>MTENKVKEQKEYLYGTALQRVGDGEIPAGKYKGNGFVRCKANTGGCK</sequence>
<evidence type="ECO:0000313" key="1">
    <source>
        <dbReference type="EMBL" id="ERK46778.1"/>
    </source>
</evidence>
<reference evidence="1 2" key="1">
    <citation type="submission" date="2013-06" db="EMBL/GenBank/DDBJ databases">
        <authorList>
            <person name="Weinstock G."/>
            <person name="Sodergren E."/>
            <person name="Lobos E.A."/>
            <person name="Fulton L."/>
            <person name="Fulton R."/>
            <person name="Courtney L."/>
            <person name="Fronick C."/>
            <person name="O'Laughlin M."/>
            <person name="Godfrey J."/>
            <person name="Wilson R.M."/>
            <person name="Miner T."/>
            <person name="Farmer C."/>
            <person name="Delehaunty K."/>
            <person name="Cordes M."/>
            <person name="Minx P."/>
            <person name="Tomlinson C."/>
            <person name="Chen J."/>
            <person name="Wollam A."/>
            <person name="Pepin K.H."/>
            <person name="Bhonagiri V."/>
            <person name="Zhang X."/>
            <person name="Warren W."/>
            <person name="Mitreva M."/>
            <person name="Mardis E.R."/>
            <person name="Wilson R.K."/>
        </authorList>
    </citation>
    <scope>NUCLEOTIDE SEQUENCE [LARGE SCALE GENOMIC DNA]</scope>
    <source>
        <strain evidence="1 2">ATCC 29099</strain>
    </source>
</reference>
<dbReference type="Proteomes" id="UP000016608">
    <property type="component" value="Unassembled WGS sequence"/>
</dbReference>
<dbReference type="HOGENOM" id="CLU_3168247_0_0_9"/>
<organism evidence="1 2">
    <name type="scientific">Eubacterium ramulus ATCC 29099</name>
    <dbReference type="NCBI Taxonomy" id="1256908"/>
    <lineage>
        <taxon>Bacteria</taxon>
        <taxon>Bacillati</taxon>
        <taxon>Bacillota</taxon>
        <taxon>Clostridia</taxon>
        <taxon>Eubacteriales</taxon>
        <taxon>Eubacteriaceae</taxon>
        <taxon>Eubacterium</taxon>
    </lineage>
</organism>
<keyword evidence="2" id="KW-1185">Reference proteome</keyword>
<evidence type="ECO:0000313" key="2">
    <source>
        <dbReference type="Proteomes" id="UP000016608"/>
    </source>
</evidence>
<name>U2QZN6_EUBRA</name>
<protein>
    <submittedName>
        <fullName evidence="1">Uncharacterized protein</fullName>
    </submittedName>
</protein>